<keyword evidence="2" id="KW-1185">Reference proteome</keyword>
<gene>
    <name evidence="1" type="ORF">AVEN_268968_1</name>
</gene>
<evidence type="ECO:0000313" key="2">
    <source>
        <dbReference type="Proteomes" id="UP000499080"/>
    </source>
</evidence>
<accession>A0A4Y2I296</accession>
<name>A0A4Y2I296_ARAVE</name>
<dbReference type="EMBL" id="BGPR01002326">
    <property type="protein sequence ID" value="GBM71665.1"/>
    <property type="molecule type" value="Genomic_DNA"/>
</dbReference>
<proteinExistence type="predicted"/>
<protein>
    <submittedName>
        <fullName evidence="1">Uncharacterized protein</fullName>
    </submittedName>
</protein>
<sequence length="93" mass="10778">MALFANCKKIDLARFAEELGIEITPDRVIDICRKSKTSPDYEEEFAKDQLEIITQEGEGEAELASPFSRNLEIIELEFFPLEYCVLLQRLKHK</sequence>
<organism evidence="1 2">
    <name type="scientific">Araneus ventricosus</name>
    <name type="common">Orbweaver spider</name>
    <name type="synonym">Epeira ventricosa</name>
    <dbReference type="NCBI Taxonomy" id="182803"/>
    <lineage>
        <taxon>Eukaryota</taxon>
        <taxon>Metazoa</taxon>
        <taxon>Ecdysozoa</taxon>
        <taxon>Arthropoda</taxon>
        <taxon>Chelicerata</taxon>
        <taxon>Arachnida</taxon>
        <taxon>Araneae</taxon>
        <taxon>Araneomorphae</taxon>
        <taxon>Entelegynae</taxon>
        <taxon>Araneoidea</taxon>
        <taxon>Araneidae</taxon>
        <taxon>Araneus</taxon>
    </lineage>
</organism>
<dbReference type="AlphaFoldDB" id="A0A4Y2I296"/>
<evidence type="ECO:0000313" key="1">
    <source>
        <dbReference type="EMBL" id="GBM71665.1"/>
    </source>
</evidence>
<dbReference type="Proteomes" id="UP000499080">
    <property type="component" value="Unassembled WGS sequence"/>
</dbReference>
<comment type="caution">
    <text evidence="1">The sequence shown here is derived from an EMBL/GenBank/DDBJ whole genome shotgun (WGS) entry which is preliminary data.</text>
</comment>
<reference evidence="1 2" key="1">
    <citation type="journal article" date="2019" name="Sci. Rep.">
        <title>Orb-weaving spider Araneus ventricosus genome elucidates the spidroin gene catalogue.</title>
        <authorList>
            <person name="Kono N."/>
            <person name="Nakamura H."/>
            <person name="Ohtoshi R."/>
            <person name="Moran D.A.P."/>
            <person name="Shinohara A."/>
            <person name="Yoshida Y."/>
            <person name="Fujiwara M."/>
            <person name="Mori M."/>
            <person name="Tomita M."/>
            <person name="Arakawa K."/>
        </authorList>
    </citation>
    <scope>NUCLEOTIDE SEQUENCE [LARGE SCALE GENOMIC DNA]</scope>
</reference>